<dbReference type="EMBL" id="AL117447">
    <property type="protein sequence ID" value="CAI46890.1"/>
    <property type="molecule type" value="Genomic_DNA"/>
</dbReference>
<proteinExistence type="predicted"/>
<accession>Q5GMH6</accession>
<protein>
    <submittedName>
        <fullName evidence="1">Uncharacterized protein DKFZp586A0617</fullName>
    </submittedName>
</protein>
<reference evidence="1" key="1">
    <citation type="submission" date="2005-01" db="EMBL/GenBank/DDBJ databases">
        <authorList>
            <consortium name="The German cDNA Consortium"/>
            <person name="Koehrer K."/>
            <person name="Beyer A."/>
            <person name="Mewes H.W."/>
            <person name="Weil B."/>
            <person name="Amid C."/>
            <person name="Osanger A."/>
            <person name="Fobo G."/>
            <person name="Han M."/>
            <person name="Wiemann S."/>
        </authorList>
    </citation>
    <scope>NUCLEOTIDE SEQUENCE</scope>
    <source>
        <tissue evidence="1">Uterus</tissue>
    </source>
</reference>
<evidence type="ECO:0000313" key="1">
    <source>
        <dbReference type="EMBL" id="CAI46890.1"/>
    </source>
</evidence>
<organism evidence="1">
    <name type="scientific">Homo sapiens</name>
    <name type="common">Human</name>
    <dbReference type="NCBI Taxonomy" id="9606"/>
    <lineage>
        <taxon>Eukaryota</taxon>
        <taxon>Metazoa</taxon>
        <taxon>Chordata</taxon>
        <taxon>Craniata</taxon>
        <taxon>Vertebrata</taxon>
        <taxon>Euteleostomi</taxon>
        <taxon>Mammalia</taxon>
        <taxon>Eutheria</taxon>
        <taxon>Euarchontoglires</taxon>
        <taxon>Primates</taxon>
        <taxon>Haplorrhini</taxon>
        <taxon>Catarrhini</taxon>
        <taxon>Hominidae</taxon>
        <taxon>Homo</taxon>
    </lineage>
</organism>
<gene>
    <name evidence="1" type="primary">DKFZp586A0617</name>
</gene>
<name>Q5GMH6_HUMAN</name>
<dbReference type="AlphaFoldDB" id="Q5GMH6"/>
<sequence length="112" mass="12230">MKLSLESLLMDTHKCPDTTHWLRNLTSGGLEIHSFLSACLLLCWGGRGLLRPSGPTPCLELCCITHWSFQHHAPVLFWRRGRLPSPVLLACQGKASCGAPLPGAASRLTAEQ</sequence>